<dbReference type="PROSITE" id="PS00211">
    <property type="entry name" value="ABC_TRANSPORTER_1"/>
    <property type="match status" value="1"/>
</dbReference>
<proteinExistence type="predicted"/>
<dbReference type="EMBL" id="BNJG01000003">
    <property type="protein sequence ID" value="GHO59786.1"/>
    <property type="molecule type" value="Genomic_DNA"/>
</dbReference>
<dbReference type="InterPro" id="IPR017911">
    <property type="entry name" value="MacB-like_ATP-bd"/>
</dbReference>
<dbReference type="SMART" id="SM00382">
    <property type="entry name" value="AAA"/>
    <property type="match status" value="1"/>
</dbReference>
<dbReference type="CDD" id="cd03255">
    <property type="entry name" value="ABC_MJ0796_LolCDE_FtsE"/>
    <property type="match status" value="1"/>
</dbReference>
<evidence type="ECO:0000313" key="6">
    <source>
        <dbReference type="Proteomes" id="UP000654345"/>
    </source>
</evidence>
<keyword evidence="6" id="KW-1185">Reference proteome</keyword>
<dbReference type="SUPFAM" id="SSF52540">
    <property type="entry name" value="P-loop containing nucleoside triphosphate hydrolases"/>
    <property type="match status" value="1"/>
</dbReference>
<dbReference type="RefSeq" id="WP_201375941.1">
    <property type="nucleotide sequence ID" value="NZ_BNJG01000003.1"/>
</dbReference>
<dbReference type="InterPro" id="IPR003593">
    <property type="entry name" value="AAA+_ATPase"/>
</dbReference>
<dbReference type="InterPro" id="IPR015854">
    <property type="entry name" value="ABC_transpr_LolD-like"/>
</dbReference>
<accession>A0ABQ3V3N3</accession>
<dbReference type="InterPro" id="IPR017871">
    <property type="entry name" value="ABC_transporter-like_CS"/>
</dbReference>
<sequence>MLDQEQTVEVSTAEENALIIRLECLKKSYKMGRTEVQALRGVDLSIKKGEMVAIMGPSGSGKSTLMNILGCLDRPSGGKYYLDGISVSQMNKGELADVRNQKIGFVFQSFNLLSWMSAFSNVELPLIYAGVSTERRKKRALWALKLVGLGSRANHRPMELSGGQQQRVAIARALATSPAMILADEPTGNLDTKTSTQIMMVLQKLNARGMTIVLVTHEPDIANYCHRKVVLRDGKIREDSVNAFPLSAQEQLASWSAPDETEELP</sequence>
<organism evidence="5 6">
    <name type="scientific">Ktedonobacter robiniae</name>
    <dbReference type="NCBI Taxonomy" id="2778365"/>
    <lineage>
        <taxon>Bacteria</taxon>
        <taxon>Bacillati</taxon>
        <taxon>Chloroflexota</taxon>
        <taxon>Ktedonobacteria</taxon>
        <taxon>Ktedonobacterales</taxon>
        <taxon>Ktedonobacteraceae</taxon>
        <taxon>Ktedonobacter</taxon>
    </lineage>
</organism>
<feature type="domain" description="ABC transporter" evidence="4">
    <location>
        <begin position="20"/>
        <end position="258"/>
    </location>
</feature>
<name>A0ABQ3V3N3_9CHLR</name>
<evidence type="ECO:0000259" key="4">
    <source>
        <dbReference type="PROSITE" id="PS50893"/>
    </source>
</evidence>
<evidence type="ECO:0000256" key="2">
    <source>
        <dbReference type="ARBA" id="ARBA00022741"/>
    </source>
</evidence>
<dbReference type="Pfam" id="PF00005">
    <property type="entry name" value="ABC_tran"/>
    <property type="match status" value="1"/>
</dbReference>
<dbReference type="Gene3D" id="3.40.50.300">
    <property type="entry name" value="P-loop containing nucleotide triphosphate hydrolases"/>
    <property type="match status" value="1"/>
</dbReference>
<dbReference type="PROSITE" id="PS50893">
    <property type="entry name" value="ABC_TRANSPORTER_2"/>
    <property type="match status" value="1"/>
</dbReference>
<dbReference type="GO" id="GO:0005524">
    <property type="term" value="F:ATP binding"/>
    <property type="evidence" value="ECO:0007669"/>
    <property type="project" value="UniProtKB-KW"/>
</dbReference>
<reference evidence="5 6" key="1">
    <citation type="journal article" date="2021" name="Int. J. Syst. Evol. Microbiol.">
        <title>Reticulibacter mediterranei gen. nov., sp. nov., within the new family Reticulibacteraceae fam. nov., and Ktedonospora formicarum gen. nov., sp. nov., Ktedonobacter robiniae sp. nov., Dictyobacter formicarum sp. nov. and Dictyobacter arantiisoli sp. nov., belonging to the class Ktedonobacteria.</title>
        <authorList>
            <person name="Yabe S."/>
            <person name="Zheng Y."/>
            <person name="Wang C.M."/>
            <person name="Sakai Y."/>
            <person name="Abe K."/>
            <person name="Yokota A."/>
            <person name="Donadio S."/>
            <person name="Cavaletti L."/>
            <person name="Monciardini P."/>
        </authorList>
    </citation>
    <scope>NUCLEOTIDE SEQUENCE [LARGE SCALE GENOMIC DNA]</scope>
    <source>
        <strain evidence="5 6">SOSP1-30</strain>
    </source>
</reference>
<keyword evidence="3 5" id="KW-0067">ATP-binding</keyword>
<protein>
    <submittedName>
        <fullName evidence="5">Macrolide ABC transporter ATP-binding protein</fullName>
    </submittedName>
</protein>
<comment type="caution">
    <text evidence="5">The sequence shown here is derived from an EMBL/GenBank/DDBJ whole genome shotgun (WGS) entry which is preliminary data.</text>
</comment>
<dbReference type="Proteomes" id="UP000654345">
    <property type="component" value="Unassembled WGS sequence"/>
</dbReference>
<evidence type="ECO:0000313" key="5">
    <source>
        <dbReference type="EMBL" id="GHO59786.1"/>
    </source>
</evidence>
<evidence type="ECO:0000256" key="1">
    <source>
        <dbReference type="ARBA" id="ARBA00022448"/>
    </source>
</evidence>
<dbReference type="InterPro" id="IPR003439">
    <property type="entry name" value="ABC_transporter-like_ATP-bd"/>
</dbReference>
<gene>
    <name evidence="5" type="ORF">KSB_82610</name>
</gene>
<dbReference type="PANTHER" id="PTHR24220">
    <property type="entry name" value="IMPORT ATP-BINDING PROTEIN"/>
    <property type="match status" value="1"/>
</dbReference>
<keyword evidence="2" id="KW-0547">Nucleotide-binding</keyword>
<dbReference type="InterPro" id="IPR027417">
    <property type="entry name" value="P-loop_NTPase"/>
</dbReference>
<dbReference type="PANTHER" id="PTHR24220:SF86">
    <property type="entry name" value="ABC TRANSPORTER ABCH.1"/>
    <property type="match status" value="1"/>
</dbReference>
<evidence type="ECO:0000256" key="3">
    <source>
        <dbReference type="ARBA" id="ARBA00022840"/>
    </source>
</evidence>
<keyword evidence="1" id="KW-0813">Transport</keyword>